<comment type="caution">
    <text evidence="6">The sequence shown here is derived from an EMBL/GenBank/DDBJ whole genome shotgun (WGS) entry which is preliminary data.</text>
</comment>
<sequence length="112" mass="12450">MKKWTTIALVIAGLLWLCHTDYAQPYAAATAADSAQKQAALDVLQTRCNTCHVAQNPGKVFTENNMNGLAARIYKQVFIKHRMPKGGAKLSDEEQNRLLNWIGSLLPLRQAK</sequence>
<evidence type="ECO:0000256" key="1">
    <source>
        <dbReference type="ARBA" id="ARBA00022617"/>
    </source>
</evidence>
<dbReference type="AlphaFoldDB" id="A0A3E1NG08"/>
<evidence type="ECO:0000313" key="6">
    <source>
        <dbReference type="EMBL" id="RFM26812.1"/>
    </source>
</evidence>
<evidence type="ECO:0000256" key="2">
    <source>
        <dbReference type="ARBA" id="ARBA00022723"/>
    </source>
</evidence>
<protein>
    <recommendedName>
        <fullName evidence="5">Cytochrome c domain-containing protein</fullName>
    </recommendedName>
</protein>
<accession>A0A3E1NG08</accession>
<evidence type="ECO:0000313" key="7">
    <source>
        <dbReference type="Proteomes" id="UP000261284"/>
    </source>
</evidence>
<evidence type="ECO:0000256" key="4">
    <source>
        <dbReference type="SAM" id="SignalP"/>
    </source>
</evidence>
<dbReference type="Proteomes" id="UP000261284">
    <property type="component" value="Unassembled WGS sequence"/>
</dbReference>
<dbReference type="EMBL" id="QTJU01000007">
    <property type="protein sequence ID" value="RFM26812.1"/>
    <property type="molecule type" value="Genomic_DNA"/>
</dbReference>
<dbReference type="Pfam" id="PF13442">
    <property type="entry name" value="Cytochrome_CBB3"/>
    <property type="match status" value="1"/>
</dbReference>
<keyword evidence="1" id="KW-0349">Heme</keyword>
<dbReference type="RefSeq" id="WP_116848596.1">
    <property type="nucleotide sequence ID" value="NZ_QTJU01000007.1"/>
</dbReference>
<organism evidence="6 7">
    <name type="scientific">Deminuibacter soli</name>
    <dbReference type="NCBI Taxonomy" id="2291815"/>
    <lineage>
        <taxon>Bacteria</taxon>
        <taxon>Pseudomonadati</taxon>
        <taxon>Bacteroidota</taxon>
        <taxon>Chitinophagia</taxon>
        <taxon>Chitinophagales</taxon>
        <taxon>Chitinophagaceae</taxon>
        <taxon>Deminuibacter</taxon>
    </lineage>
</organism>
<dbReference type="OrthoDB" id="1164702at2"/>
<dbReference type="InterPro" id="IPR009056">
    <property type="entry name" value="Cyt_c-like_dom"/>
</dbReference>
<keyword evidence="2" id="KW-0479">Metal-binding</keyword>
<gene>
    <name evidence="6" type="ORF">DXN05_17640</name>
</gene>
<reference evidence="6 7" key="1">
    <citation type="submission" date="2018-08" db="EMBL/GenBank/DDBJ databases">
        <title>Chitinophagaceae sp. K23C18032701, a novel bacterium isolated from forest soil.</title>
        <authorList>
            <person name="Wang C."/>
        </authorList>
    </citation>
    <scope>NUCLEOTIDE SEQUENCE [LARGE SCALE GENOMIC DNA]</scope>
    <source>
        <strain evidence="6 7">K23C18032701</strain>
    </source>
</reference>
<feature type="chain" id="PRO_5017805307" description="Cytochrome c domain-containing protein" evidence="4">
    <location>
        <begin position="24"/>
        <end position="112"/>
    </location>
</feature>
<evidence type="ECO:0000259" key="5">
    <source>
        <dbReference type="Pfam" id="PF13442"/>
    </source>
</evidence>
<keyword evidence="3" id="KW-0408">Iron</keyword>
<feature type="signal peptide" evidence="4">
    <location>
        <begin position="1"/>
        <end position="23"/>
    </location>
</feature>
<dbReference type="SUPFAM" id="SSF46626">
    <property type="entry name" value="Cytochrome c"/>
    <property type="match status" value="1"/>
</dbReference>
<dbReference type="GO" id="GO:0046872">
    <property type="term" value="F:metal ion binding"/>
    <property type="evidence" value="ECO:0007669"/>
    <property type="project" value="UniProtKB-KW"/>
</dbReference>
<proteinExistence type="predicted"/>
<dbReference type="GO" id="GO:0009055">
    <property type="term" value="F:electron transfer activity"/>
    <property type="evidence" value="ECO:0007669"/>
    <property type="project" value="InterPro"/>
</dbReference>
<feature type="domain" description="Cytochrome c" evidence="5">
    <location>
        <begin position="42"/>
        <end position="102"/>
    </location>
</feature>
<dbReference type="GO" id="GO:0020037">
    <property type="term" value="F:heme binding"/>
    <property type="evidence" value="ECO:0007669"/>
    <property type="project" value="InterPro"/>
</dbReference>
<dbReference type="InterPro" id="IPR036909">
    <property type="entry name" value="Cyt_c-like_dom_sf"/>
</dbReference>
<keyword evidence="4" id="KW-0732">Signal</keyword>
<evidence type="ECO:0000256" key="3">
    <source>
        <dbReference type="ARBA" id="ARBA00023004"/>
    </source>
</evidence>
<keyword evidence="7" id="KW-1185">Reference proteome</keyword>
<name>A0A3E1NG08_9BACT</name>